<dbReference type="EMBL" id="MU007061">
    <property type="protein sequence ID" value="KAF2427256.1"/>
    <property type="molecule type" value="Genomic_DNA"/>
</dbReference>
<comment type="caution">
    <text evidence="7">The sequence shown here is derived from an EMBL/GenBank/DDBJ whole genome shotgun (WGS) entry which is preliminary data.</text>
</comment>
<dbReference type="PANTHER" id="PTHR11814">
    <property type="entry name" value="SULFATE TRANSPORTER"/>
    <property type="match status" value="1"/>
</dbReference>
<dbReference type="GO" id="GO:0055085">
    <property type="term" value="P:transmembrane transport"/>
    <property type="evidence" value="ECO:0007669"/>
    <property type="project" value="InterPro"/>
</dbReference>
<feature type="transmembrane region" description="Helical" evidence="5">
    <location>
        <begin position="351"/>
        <end position="371"/>
    </location>
</feature>
<keyword evidence="3 5" id="KW-1133">Transmembrane helix</keyword>
<feature type="transmembrane region" description="Helical" evidence="5">
    <location>
        <begin position="133"/>
        <end position="153"/>
    </location>
</feature>
<dbReference type="PROSITE" id="PS50801">
    <property type="entry name" value="STAS"/>
    <property type="match status" value="1"/>
</dbReference>
<dbReference type="Pfam" id="PF01740">
    <property type="entry name" value="STAS"/>
    <property type="match status" value="1"/>
</dbReference>
<evidence type="ECO:0000313" key="8">
    <source>
        <dbReference type="Proteomes" id="UP000800235"/>
    </source>
</evidence>
<gene>
    <name evidence="7" type="ORF">EJ08DRAFT_593162</name>
</gene>
<protein>
    <recommendedName>
        <fullName evidence="6">STAS domain-containing protein</fullName>
    </recommendedName>
</protein>
<dbReference type="InterPro" id="IPR002645">
    <property type="entry name" value="STAS_dom"/>
</dbReference>
<dbReference type="OrthoDB" id="427213at2759"/>
<feature type="transmembrane region" description="Helical" evidence="5">
    <location>
        <begin position="391"/>
        <end position="410"/>
    </location>
</feature>
<keyword evidence="8" id="KW-1185">Reference proteome</keyword>
<evidence type="ECO:0000256" key="5">
    <source>
        <dbReference type="SAM" id="Phobius"/>
    </source>
</evidence>
<organism evidence="7 8">
    <name type="scientific">Tothia fuscella</name>
    <dbReference type="NCBI Taxonomy" id="1048955"/>
    <lineage>
        <taxon>Eukaryota</taxon>
        <taxon>Fungi</taxon>
        <taxon>Dikarya</taxon>
        <taxon>Ascomycota</taxon>
        <taxon>Pezizomycotina</taxon>
        <taxon>Dothideomycetes</taxon>
        <taxon>Pleosporomycetidae</taxon>
        <taxon>Venturiales</taxon>
        <taxon>Cylindrosympodiaceae</taxon>
        <taxon>Tothia</taxon>
    </lineage>
</organism>
<keyword evidence="2 5" id="KW-0812">Transmembrane</keyword>
<feature type="transmembrane region" description="Helical" evidence="5">
    <location>
        <begin position="219"/>
        <end position="237"/>
    </location>
</feature>
<feature type="domain" description="STAS" evidence="6">
    <location>
        <begin position="506"/>
        <end position="638"/>
    </location>
</feature>
<feature type="transmembrane region" description="Helical" evidence="5">
    <location>
        <begin position="165"/>
        <end position="184"/>
    </location>
</feature>
<dbReference type="Pfam" id="PF00916">
    <property type="entry name" value="Sulfate_transp"/>
    <property type="match status" value="1"/>
</dbReference>
<dbReference type="InterPro" id="IPR001902">
    <property type="entry name" value="SLC26A/SulP_fam"/>
</dbReference>
<feature type="transmembrane region" description="Helical" evidence="5">
    <location>
        <begin position="80"/>
        <end position="100"/>
    </location>
</feature>
<reference evidence="7" key="1">
    <citation type="journal article" date="2020" name="Stud. Mycol.">
        <title>101 Dothideomycetes genomes: a test case for predicting lifestyles and emergence of pathogens.</title>
        <authorList>
            <person name="Haridas S."/>
            <person name="Albert R."/>
            <person name="Binder M."/>
            <person name="Bloem J."/>
            <person name="Labutti K."/>
            <person name="Salamov A."/>
            <person name="Andreopoulos B."/>
            <person name="Baker S."/>
            <person name="Barry K."/>
            <person name="Bills G."/>
            <person name="Bluhm B."/>
            <person name="Cannon C."/>
            <person name="Castanera R."/>
            <person name="Culley D."/>
            <person name="Daum C."/>
            <person name="Ezra D."/>
            <person name="Gonzalez J."/>
            <person name="Henrissat B."/>
            <person name="Kuo A."/>
            <person name="Liang C."/>
            <person name="Lipzen A."/>
            <person name="Lutzoni F."/>
            <person name="Magnuson J."/>
            <person name="Mondo S."/>
            <person name="Nolan M."/>
            <person name="Ohm R."/>
            <person name="Pangilinan J."/>
            <person name="Park H.-J."/>
            <person name="Ramirez L."/>
            <person name="Alfaro M."/>
            <person name="Sun H."/>
            <person name="Tritt A."/>
            <person name="Yoshinaga Y."/>
            <person name="Zwiers L.-H."/>
            <person name="Turgeon B."/>
            <person name="Goodwin S."/>
            <person name="Spatafora J."/>
            <person name="Crous P."/>
            <person name="Grigoriev I."/>
        </authorList>
    </citation>
    <scope>NUCLEOTIDE SEQUENCE</scope>
    <source>
        <strain evidence="7">CBS 130266</strain>
    </source>
</reference>
<evidence type="ECO:0000256" key="1">
    <source>
        <dbReference type="ARBA" id="ARBA00004141"/>
    </source>
</evidence>
<evidence type="ECO:0000256" key="2">
    <source>
        <dbReference type="ARBA" id="ARBA00022692"/>
    </source>
</evidence>
<dbReference type="InterPro" id="IPR011547">
    <property type="entry name" value="SLC26A/SulP_dom"/>
</dbReference>
<dbReference type="CDD" id="cd07042">
    <property type="entry name" value="STAS_SulP_like_sulfate_transporter"/>
    <property type="match status" value="1"/>
</dbReference>
<dbReference type="GO" id="GO:0016020">
    <property type="term" value="C:membrane"/>
    <property type="evidence" value="ECO:0007669"/>
    <property type="project" value="UniProtKB-SubCell"/>
</dbReference>
<sequence length="657" mass="72348">GGGNGNKMSTTDYLARTHGIKSRRKMYLFYYLPFFNWIRQYKLSYLKNDFVAALTIASMYIPMSLSYASNLGHIPPVNGIYSFVFNPIIYAILGTCPLMVVGPEAAGSLLTGQVVRENINRGASKDGDMEKNAQIAGAVTFMSGGIILAAGIFRLGFLDNVLSRPFLRGFISAIGIVIFIDQLIPELGLQGLANATHGVEHGSCVDKAVFLVQNIKRSHGLTAAVSLGTFAIIMVCRELKKHMQPRFPNVAYIPDRFLIIVLSAVITWKMGWDKKGLEILGDIKAKGKPFPVHFPLKITHLKYASDAFSTSFVIALLGFFESSVAAKSLGAAEKPEQNVIRNVNLSANRELVALGVANVVGGLFMSLPAFGGYGRSKVNASTGGRTPMSSIILSVITVFCVLFFLPWFYYIPKGVLSAMISVVAYSLLEEIPEDLLFFIRIRGYSELALMTLIFISTIFWNLKIGIAVGIGLSLLRVLRHSTRPRIQILGRVQGTTDKFESAERHSDRRVEFIEGVLIVKIPEPLTFANTGDLKSRLRRLEDHGTGKAHPALPPVRNKDHNRNVIFDVHGVTSLDGAGAQILMEIVRTYRGRGVRVFFCRVPSQRSNVWRLFEKSGIVDICGGREHFVHSVEEALRLTELEEVEGELAGEYEAASAA</sequence>
<accession>A0A9P4TWA1</accession>
<dbReference type="InterPro" id="IPR036513">
    <property type="entry name" value="STAS_dom_sf"/>
</dbReference>
<dbReference type="Proteomes" id="UP000800235">
    <property type="component" value="Unassembled WGS sequence"/>
</dbReference>
<evidence type="ECO:0000259" key="6">
    <source>
        <dbReference type="PROSITE" id="PS50801"/>
    </source>
</evidence>
<name>A0A9P4TWA1_9PEZI</name>
<evidence type="ECO:0000256" key="3">
    <source>
        <dbReference type="ARBA" id="ARBA00022989"/>
    </source>
</evidence>
<dbReference type="AlphaFoldDB" id="A0A9P4TWA1"/>
<proteinExistence type="predicted"/>
<feature type="non-terminal residue" evidence="7">
    <location>
        <position position="1"/>
    </location>
</feature>
<evidence type="ECO:0000256" key="4">
    <source>
        <dbReference type="ARBA" id="ARBA00023136"/>
    </source>
</evidence>
<comment type="subcellular location">
    <subcellularLocation>
        <location evidence="1">Membrane</location>
        <topology evidence="1">Multi-pass membrane protein</topology>
    </subcellularLocation>
</comment>
<feature type="transmembrane region" description="Helical" evidence="5">
    <location>
        <begin position="50"/>
        <end position="68"/>
    </location>
</feature>
<dbReference type="Gene3D" id="3.30.750.24">
    <property type="entry name" value="STAS domain"/>
    <property type="match status" value="1"/>
</dbReference>
<feature type="transmembrane region" description="Helical" evidence="5">
    <location>
        <begin position="447"/>
        <end position="475"/>
    </location>
</feature>
<keyword evidence="4 5" id="KW-0472">Membrane</keyword>
<dbReference type="SUPFAM" id="SSF52091">
    <property type="entry name" value="SpoIIaa-like"/>
    <property type="match status" value="1"/>
</dbReference>
<evidence type="ECO:0000313" key="7">
    <source>
        <dbReference type="EMBL" id="KAF2427256.1"/>
    </source>
</evidence>